<keyword evidence="15" id="KW-0233">DNA recombination</keyword>
<protein>
    <recommendedName>
        <fullName evidence="2">DNA ligase (ATP)</fullName>
        <ecNumber evidence="2">6.5.1.1</ecNumber>
    </recommendedName>
    <alternativeName>
        <fullName evidence="19">NHEJ DNA polymerase</fullName>
    </alternativeName>
</protein>
<evidence type="ECO:0000256" key="8">
    <source>
        <dbReference type="ARBA" id="ARBA00022741"/>
    </source>
</evidence>
<dbReference type="InterPro" id="IPR012309">
    <property type="entry name" value="DNA_ligase_ATP-dep_C"/>
</dbReference>
<keyword evidence="8" id="KW-0547">Nucleotide-binding</keyword>
<dbReference type="PANTHER" id="PTHR42705:SF2">
    <property type="entry name" value="BIFUNCTIONAL NON-HOMOLOGOUS END JOINING PROTEIN LIGD"/>
    <property type="match status" value="1"/>
</dbReference>
<dbReference type="RefSeq" id="WP_006901013.1">
    <property type="nucleotide sequence ID" value="NZ_BAOQ01000026.1"/>
</dbReference>
<comment type="similarity">
    <text evidence="21">In the C-terminal section; belongs to the ATP-dependent DNA ligase family.</text>
</comment>
<feature type="compositionally biased region" description="Basic and acidic residues" evidence="23">
    <location>
        <begin position="296"/>
        <end position="306"/>
    </location>
</feature>
<evidence type="ECO:0000256" key="18">
    <source>
        <dbReference type="ARBA" id="ARBA00023268"/>
    </source>
</evidence>
<dbReference type="InterPro" id="IPR014144">
    <property type="entry name" value="LigD_PE_domain"/>
</dbReference>
<dbReference type="InterPro" id="IPR012310">
    <property type="entry name" value="DNA_ligase_ATP-dep_cent"/>
</dbReference>
<gene>
    <name evidence="25" type="primary">ligD</name>
    <name evidence="25" type="ORF">GP2_026_00240</name>
</gene>
<evidence type="ECO:0000256" key="22">
    <source>
        <dbReference type="ARBA" id="ARBA00049990"/>
    </source>
</evidence>
<dbReference type="Gene3D" id="3.30.1490.70">
    <property type="match status" value="1"/>
</dbReference>
<keyword evidence="5" id="KW-0548">Nucleotidyltransferase</keyword>
<evidence type="ECO:0000256" key="1">
    <source>
        <dbReference type="ARBA" id="ARBA00001936"/>
    </source>
</evidence>
<dbReference type="NCBIfam" id="TIGR02778">
    <property type="entry name" value="ligD_pol"/>
    <property type="match status" value="1"/>
</dbReference>
<evidence type="ECO:0000256" key="5">
    <source>
        <dbReference type="ARBA" id="ARBA00022695"/>
    </source>
</evidence>
<evidence type="ECO:0000256" key="11">
    <source>
        <dbReference type="ARBA" id="ARBA00022839"/>
    </source>
</evidence>
<dbReference type="CDD" id="cd07971">
    <property type="entry name" value="OBF_DNA_ligase_LigD"/>
    <property type="match status" value="1"/>
</dbReference>
<name>A0ABQ0IMK5_9ACTN</name>
<comment type="similarity">
    <text evidence="22">In the N-terminal section; belongs to the LigD polymerase family.</text>
</comment>
<dbReference type="InterPro" id="IPR014146">
    <property type="entry name" value="LigD_ligase_dom"/>
</dbReference>
<keyword evidence="16" id="KW-0234">DNA repair</keyword>
<dbReference type="Gene3D" id="3.90.920.10">
    <property type="entry name" value="DNA primase, PRIM domain"/>
    <property type="match status" value="1"/>
</dbReference>
<keyword evidence="7" id="KW-0479">Metal-binding</keyword>
<keyword evidence="12" id="KW-0067">ATP-binding</keyword>
<sequence length="832" mass="94182">MAGGEILEVDGRRISITNLSKVLYPATGTRKFEVIDYYSRIADVMLPHLRDRIVTRKRWPNGVESTPFFEKDLPDSAPEWVKRFGIQHSERVIEYVLAEDRATLVWLAQMAALEIHVPQWRLPLGPGGQRMANRIVFDLDPGPRVPLHETAQVALQIRDWLAGTTTYPVTSGGKGIHIYARLPKPVSSEAARKVAREVANEFARQHSDFITANMSKKIRDDKVFIDWSQNNASKTTLSPYSLRGREKPWVAAPRTWEEIADPELSQLLFTEVLERIDEIGDLLEGLDDPYDEDAVEHDAADSRETEVTDAALDDDTVGEVAEALRETITDDTSDSSPKGAQDSDGGTGQVIDLSEYVRKRNRAKTPEPFGDENHRARRREVAEPDDAGGETGPHAPIFVIQEHHARRLHYDFRLEHDGVLVSWAIPKNLPTDPDQNRLAVQTEDHPMDYADFEGDIPAGEYGGGHVYIWDKGTYELEKWREKEVIVRLHGERVQGRYALIRTGEKNWLAHLMTDEPRPILPDSLTSPRPMLATDEPIDELDDKDWAFEGKWDGYRLLVRKVGEEFRLTSRSGVDMTADFPEFAEIVDALGLMDVVLDGEAVAIDSSGRTNFTLFTSRKHTTEPYSLRLHLFDILYLNGTSLLRKPWSVRRKLLEELAPAFRHTAHVDVPPLLPTPASAAIEYSREHNLEGVVAKRRDSIYQQGRRSTKWLKHKNWSDIEVVVGGYRPGRGNRANTIGSLLLGLPEETGLRYVGRVGTGFTEAQLRALAEELEPLKISRSPFLDKLDRPIASNAVWVLPKIVGEVRFMDWTMDGHLRHPSWRGIRRDKLPGDL</sequence>
<evidence type="ECO:0000256" key="7">
    <source>
        <dbReference type="ARBA" id="ARBA00022723"/>
    </source>
</evidence>
<comment type="catalytic activity">
    <reaction evidence="20">
        <text>ATP + (deoxyribonucleotide)n-3'-hydroxyl + 5'-phospho-(deoxyribonucleotide)m = (deoxyribonucleotide)n+m + AMP + diphosphate.</text>
        <dbReference type="EC" id="6.5.1.1"/>
    </reaction>
</comment>
<keyword evidence="18" id="KW-0511">Multifunctional enzyme</keyword>
<proteinExistence type="inferred from homology"/>
<keyword evidence="10" id="KW-0378">Hydrolase</keyword>
<dbReference type="InterPro" id="IPR052171">
    <property type="entry name" value="NHEJ_LigD"/>
</dbReference>
<keyword evidence="14" id="KW-0238">DNA-binding</keyword>
<comment type="caution">
    <text evidence="25">The sequence shown here is derived from an EMBL/GenBank/DDBJ whole genome shotgun (WGS) entry which is preliminary data.</text>
</comment>
<evidence type="ECO:0000256" key="20">
    <source>
        <dbReference type="ARBA" id="ARBA00034003"/>
    </source>
</evidence>
<evidence type="ECO:0000256" key="9">
    <source>
        <dbReference type="ARBA" id="ARBA00022763"/>
    </source>
</evidence>
<dbReference type="InterPro" id="IPR014145">
    <property type="entry name" value="LigD_pol_dom"/>
</dbReference>
<dbReference type="NCBIfam" id="TIGR02779">
    <property type="entry name" value="NHEJ_ligase_lig"/>
    <property type="match status" value="1"/>
</dbReference>
<keyword evidence="17" id="KW-0464">Manganese</keyword>
<evidence type="ECO:0000256" key="6">
    <source>
        <dbReference type="ARBA" id="ARBA00022722"/>
    </source>
</evidence>
<evidence type="ECO:0000256" key="17">
    <source>
        <dbReference type="ARBA" id="ARBA00023211"/>
    </source>
</evidence>
<dbReference type="Gene3D" id="2.40.50.140">
    <property type="entry name" value="Nucleic acid-binding proteins"/>
    <property type="match status" value="1"/>
</dbReference>
<dbReference type="Pfam" id="PF01068">
    <property type="entry name" value="DNA_ligase_A_M"/>
    <property type="match status" value="1"/>
</dbReference>
<evidence type="ECO:0000256" key="15">
    <source>
        <dbReference type="ARBA" id="ARBA00023172"/>
    </source>
</evidence>
<dbReference type="EMBL" id="BAOQ01000026">
    <property type="protein sequence ID" value="GAC84787.1"/>
    <property type="molecule type" value="Genomic_DNA"/>
</dbReference>
<keyword evidence="26" id="KW-1185">Reference proteome</keyword>
<evidence type="ECO:0000313" key="26">
    <source>
        <dbReference type="Proteomes" id="UP000035021"/>
    </source>
</evidence>
<evidence type="ECO:0000256" key="21">
    <source>
        <dbReference type="ARBA" id="ARBA00049981"/>
    </source>
</evidence>
<dbReference type="EC" id="6.5.1.1" evidence="2"/>
<dbReference type="InterPro" id="IPR012340">
    <property type="entry name" value="NA-bd_OB-fold"/>
</dbReference>
<dbReference type="CDD" id="cd07906">
    <property type="entry name" value="Adenylation_DNA_ligase_LigD_LigC"/>
    <property type="match status" value="1"/>
</dbReference>
<organism evidence="25 26">
    <name type="scientific">Gordonia paraffinivorans NBRC 108238</name>
    <dbReference type="NCBI Taxonomy" id="1223543"/>
    <lineage>
        <taxon>Bacteria</taxon>
        <taxon>Bacillati</taxon>
        <taxon>Actinomycetota</taxon>
        <taxon>Actinomycetes</taxon>
        <taxon>Mycobacteriales</taxon>
        <taxon>Gordoniaceae</taxon>
        <taxon>Gordonia</taxon>
    </lineage>
</organism>
<dbReference type="GO" id="GO:0016874">
    <property type="term" value="F:ligase activity"/>
    <property type="evidence" value="ECO:0007669"/>
    <property type="project" value="UniProtKB-KW"/>
</dbReference>
<dbReference type="NCBIfam" id="TIGR02777">
    <property type="entry name" value="LigD_PE_dom"/>
    <property type="match status" value="1"/>
</dbReference>
<dbReference type="Pfam" id="PF21686">
    <property type="entry name" value="LigD_Prim-Pol"/>
    <property type="match status" value="1"/>
</dbReference>
<dbReference type="NCBIfam" id="NF007210">
    <property type="entry name" value="PRK09632.1"/>
    <property type="match status" value="1"/>
</dbReference>
<evidence type="ECO:0000259" key="24">
    <source>
        <dbReference type="PROSITE" id="PS50160"/>
    </source>
</evidence>
<evidence type="ECO:0000256" key="23">
    <source>
        <dbReference type="SAM" id="MobiDB-lite"/>
    </source>
</evidence>
<evidence type="ECO:0000256" key="2">
    <source>
        <dbReference type="ARBA" id="ARBA00012727"/>
    </source>
</evidence>
<evidence type="ECO:0000256" key="12">
    <source>
        <dbReference type="ARBA" id="ARBA00022840"/>
    </source>
</evidence>
<comment type="cofactor">
    <cofactor evidence="1">
        <name>Mn(2+)</name>
        <dbReference type="ChEBI" id="CHEBI:29035"/>
    </cofactor>
</comment>
<evidence type="ECO:0000313" key="25">
    <source>
        <dbReference type="EMBL" id="GAC84787.1"/>
    </source>
</evidence>
<dbReference type="Pfam" id="PF04679">
    <property type="entry name" value="DNA_ligase_A_C"/>
    <property type="match status" value="1"/>
</dbReference>
<keyword evidence="3 25" id="KW-0436">Ligase</keyword>
<dbReference type="PROSITE" id="PS50160">
    <property type="entry name" value="DNA_LIGASE_A3"/>
    <property type="match status" value="1"/>
</dbReference>
<evidence type="ECO:0000256" key="3">
    <source>
        <dbReference type="ARBA" id="ARBA00022598"/>
    </source>
</evidence>
<evidence type="ECO:0000256" key="19">
    <source>
        <dbReference type="ARBA" id="ARBA00029943"/>
    </source>
</evidence>
<dbReference type="PANTHER" id="PTHR42705">
    <property type="entry name" value="BIFUNCTIONAL NON-HOMOLOGOUS END JOINING PROTEIN LIGD"/>
    <property type="match status" value="1"/>
</dbReference>
<evidence type="ECO:0000256" key="16">
    <source>
        <dbReference type="ARBA" id="ARBA00023204"/>
    </source>
</evidence>
<dbReference type="Proteomes" id="UP000035021">
    <property type="component" value="Unassembled WGS sequence"/>
</dbReference>
<dbReference type="Gene3D" id="3.30.470.30">
    <property type="entry name" value="DNA ligase/mRNA capping enzyme"/>
    <property type="match status" value="1"/>
</dbReference>
<feature type="domain" description="ATP-dependent DNA ligase family profile" evidence="24">
    <location>
        <begin position="628"/>
        <end position="745"/>
    </location>
</feature>
<keyword evidence="11" id="KW-0269">Exonuclease</keyword>
<dbReference type="SUPFAM" id="SSF56091">
    <property type="entry name" value="DNA ligase/mRNA capping enzyme, catalytic domain"/>
    <property type="match status" value="1"/>
</dbReference>
<evidence type="ECO:0000256" key="10">
    <source>
        <dbReference type="ARBA" id="ARBA00022801"/>
    </source>
</evidence>
<evidence type="ECO:0000256" key="13">
    <source>
        <dbReference type="ARBA" id="ARBA00022932"/>
    </source>
</evidence>
<reference evidence="25 26" key="1">
    <citation type="submission" date="2013-02" db="EMBL/GenBank/DDBJ databases">
        <title>Whole genome shotgun sequence of Gordonia paraffinivorans NBRC 108238.</title>
        <authorList>
            <person name="Isaki-Nakamura S."/>
            <person name="Hosoyama A."/>
            <person name="Tsuchikane K."/>
            <person name="Ando Y."/>
            <person name="Baba S."/>
            <person name="Ohji S."/>
            <person name="Hamada M."/>
            <person name="Tamura T."/>
            <person name="Yamazoe A."/>
            <person name="Yamazaki S."/>
            <person name="Fujita N."/>
        </authorList>
    </citation>
    <scope>NUCLEOTIDE SEQUENCE [LARGE SCALE GENOMIC DNA]</scope>
    <source>
        <strain evidence="25 26">NBRC 108238</strain>
    </source>
</reference>
<evidence type="ECO:0000256" key="14">
    <source>
        <dbReference type="ARBA" id="ARBA00023125"/>
    </source>
</evidence>
<feature type="compositionally biased region" description="Acidic residues" evidence="23">
    <location>
        <begin position="284"/>
        <end position="295"/>
    </location>
</feature>
<dbReference type="SUPFAM" id="SSF50249">
    <property type="entry name" value="Nucleic acid-binding proteins"/>
    <property type="match status" value="1"/>
</dbReference>
<accession>A0ABQ0IMK5</accession>
<dbReference type="Pfam" id="PF13298">
    <property type="entry name" value="LigD_N"/>
    <property type="match status" value="1"/>
</dbReference>
<evidence type="ECO:0000256" key="4">
    <source>
        <dbReference type="ARBA" id="ARBA00022679"/>
    </source>
</evidence>
<keyword evidence="9" id="KW-0227">DNA damage</keyword>
<keyword evidence="13" id="KW-0239">DNA-directed DNA polymerase</keyword>
<feature type="region of interest" description="Disordered" evidence="23">
    <location>
        <begin position="284"/>
        <end position="377"/>
    </location>
</feature>
<keyword evidence="4" id="KW-0808">Transferase</keyword>
<keyword evidence="6" id="KW-0540">Nuclease</keyword>